<keyword evidence="1" id="KW-0732">Signal</keyword>
<evidence type="ECO:0008006" key="4">
    <source>
        <dbReference type="Google" id="ProtNLM"/>
    </source>
</evidence>
<name>A0ABP7KGM0_9RHOB</name>
<sequence>MGQSFSKYTLALGLAALGHVAPAIAQDVVRCGALVTVHDVTIAIVRPCETGESYSVASDDFTLTLTPGPKGATLEIAPRKYVFLNGENEALVPLPSEGARLGIFDSFSASYVAEGENDPIGYVTGWSGQ</sequence>
<evidence type="ECO:0000256" key="1">
    <source>
        <dbReference type="SAM" id="SignalP"/>
    </source>
</evidence>
<accession>A0ABP7KGM0</accession>
<organism evidence="2 3">
    <name type="scientific">Celeribacter arenosi</name>
    <dbReference type="NCBI Taxonomy" id="792649"/>
    <lineage>
        <taxon>Bacteria</taxon>
        <taxon>Pseudomonadati</taxon>
        <taxon>Pseudomonadota</taxon>
        <taxon>Alphaproteobacteria</taxon>
        <taxon>Rhodobacterales</taxon>
        <taxon>Roseobacteraceae</taxon>
        <taxon>Celeribacter</taxon>
    </lineage>
</organism>
<dbReference type="Proteomes" id="UP001399917">
    <property type="component" value="Unassembled WGS sequence"/>
</dbReference>
<comment type="caution">
    <text evidence="2">The sequence shown here is derived from an EMBL/GenBank/DDBJ whole genome shotgun (WGS) entry which is preliminary data.</text>
</comment>
<feature type="chain" id="PRO_5045793188" description="DUF2845 domain-containing protein" evidence="1">
    <location>
        <begin position="26"/>
        <end position="129"/>
    </location>
</feature>
<protein>
    <recommendedName>
        <fullName evidence="4">DUF2845 domain-containing protein</fullName>
    </recommendedName>
</protein>
<dbReference type="EMBL" id="BAABDF010000007">
    <property type="protein sequence ID" value="GAA3877029.1"/>
    <property type="molecule type" value="Genomic_DNA"/>
</dbReference>
<keyword evidence="3" id="KW-1185">Reference proteome</keyword>
<evidence type="ECO:0000313" key="3">
    <source>
        <dbReference type="Proteomes" id="UP001399917"/>
    </source>
</evidence>
<dbReference type="RefSeq" id="WP_344848197.1">
    <property type="nucleotide sequence ID" value="NZ_BAABDF010000007.1"/>
</dbReference>
<feature type="signal peptide" evidence="1">
    <location>
        <begin position="1"/>
        <end position="25"/>
    </location>
</feature>
<reference evidence="3" key="1">
    <citation type="journal article" date="2019" name="Int. J. Syst. Evol. Microbiol.">
        <title>The Global Catalogue of Microorganisms (GCM) 10K type strain sequencing project: providing services to taxonomists for standard genome sequencing and annotation.</title>
        <authorList>
            <consortium name="The Broad Institute Genomics Platform"/>
            <consortium name="The Broad Institute Genome Sequencing Center for Infectious Disease"/>
            <person name="Wu L."/>
            <person name="Ma J."/>
        </authorList>
    </citation>
    <scope>NUCLEOTIDE SEQUENCE [LARGE SCALE GENOMIC DNA]</scope>
    <source>
        <strain evidence="3">JCM 17190</strain>
    </source>
</reference>
<evidence type="ECO:0000313" key="2">
    <source>
        <dbReference type="EMBL" id="GAA3877029.1"/>
    </source>
</evidence>
<gene>
    <name evidence="2" type="ORF">GCM10022404_28440</name>
</gene>
<proteinExistence type="predicted"/>